<evidence type="ECO:0000256" key="1">
    <source>
        <dbReference type="SAM" id="Phobius"/>
    </source>
</evidence>
<feature type="transmembrane region" description="Helical" evidence="1">
    <location>
        <begin position="129"/>
        <end position="154"/>
    </location>
</feature>
<dbReference type="AlphaFoldDB" id="A0A2G5ET02"/>
<accession>A0A2G5ET02</accession>
<dbReference type="EMBL" id="KZ305021">
    <property type="protein sequence ID" value="PIA58871.1"/>
    <property type="molecule type" value="Genomic_DNA"/>
</dbReference>
<dbReference type="PANTHER" id="PTHR33133:SF1">
    <property type="entry name" value="EXPRESSED PROTEIN-RELATED"/>
    <property type="match status" value="1"/>
</dbReference>
<keyword evidence="1" id="KW-0472">Membrane</keyword>
<feature type="transmembrane region" description="Helical" evidence="1">
    <location>
        <begin position="28"/>
        <end position="55"/>
    </location>
</feature>
<feature type="transmembrane region" description="Helical" evidence="1">
    <location>
        <begin position="160"/>
        <end position="193"/>
    </location>
</feature>
<feature type="transmembrane region" description="Helical" evidence="1">
    <location>
        <begin position="75"/>
        <end position="108"/>
    </location>
</feature>
<name>A0A2G5ET02_AQUCA</name>
<feature type="transmembrane region" description="Helical" evidence="1">
    <location>
        <begin position="247"/>
        <end position="271"/>
    </location>
</feature>
<sequence length="306" mass="34670">MAKNFSELHSVTDILREVCKLPRRNKKIYFFIFLSTSILHFLLILAIIYSLASVFNDISITSTDPTSLDDPKQLFKFILIEVVIILLMSAILFYTMMTTVYVSAMSYLERDLKLKDLFKKIKKIWIRPMVTGFYSTLISTGFLVLVVPLFLLVILMKGSLVVIMFGIVLVPLVIYLNMYLALVWMLSIVTSVLEDCYGLQAIGKGAQLLKGRKVVGFVLNFVLMILFGVSVLLSIMNMNIQSVTVKLLISLCGMNFAILVKILSMMIYTVFYFDCKQSHGEDVVVEENMGYYTKVSTFPLVDSALP</sequence>
<dbReference type="InParanoid" id="A0A2G5ET02"/>
<proteinExistence type="predicted"/>
<evidence type="ECO:0000313" key="2">
    <source>
        <dbReference type="EMBL" id="PIA58871.1"/>
    </source>
</evidence>
<evidence type="ECO:0008006" key="4">
    <source>
        <dbReference type="Google" id="ProtNLM"/>
    </source>
</evidence>
<keyword evidence="1" id="KW-1133">Transmembrane helix</keyword>
<keyword evidence="1" id="KW-0812">Transmembrane</keyword>
<dbReference type="Proteomes" id="UP000230069">
    <property type="component" value="Unassembled WGS sequence"/>
</dbReference>
<protein>
    <recommendedName>
        <fullName evidence="4">Transmembrane protein</fullName>
    </recommendedName>
</protein>
<reference evidence="2 3" key="1">
    <citation type="submission" date="2017-09" db="EMBL/GenBank/DDBJ databases">
        <title>WGS assembly of Aquilegia coerulea Goldsmith.</title>
        <authorList>
            <person name="Hodges S."/>
            <person name="Kramer E."/>
            <person name="Nordborg M."/>
            <person name="Tomkins J."/>
            <person name="Borevitz J."/>
            <person name="Derieg N."/>
            <person name="Yan J."/>
            <person name="Mihaltcheva S."/>
            <person name="Hayes R.D."/>
            <person name="Rokhsar D."/>
        </authorList>
    </citation>
    <scope>NUCLEOTIDE SEQUENCE [LARGE SCALE GENOMIC DNA]</scope>
    <source>
        <strain evidence="3">cv. Goldsmith</strain>
    </source>
</reference>
<feature type="transmembrane region" description="Helical" evidence="1">
    <location>
        <begin position="214"/>
        <end position="235"/>
    </location>
</feature>
<dbReference type="OrthoDB" id="777403at2759"/>
<organism evidence="2 3">
    <name type="scientific">Aquilegia coerulea</name>
    <name type="common">Rocky mountain columbine</name>
    <dbReference type="NCBI Taxonomy" id="218851"/>
    <lineage>
        <taxon>Eukaryota</taxon>
        <taxon>Viridiplantae</taxon>
        <taxon>Streptophyta</taxon>
        <taxon>Embryophyta</taxon>
        <taxon>Tracheophyta</taxon>
        <taxon>Spermatophyta</taxon>
        <taxon>Magnoliopsida</taxon>
        <taxon>Ranunculales</taxon>
        <taxon>Ranunculaceae</taxon>
        <taxon>Thalictroideae</taxon>
        <taxon>Aquilegia</taxon>
    </lineage>
</organism>
<dbReference type="PANTHER" id="PTHR33133">
    <property type="entry name" value="OS08G0107100 PROTEIN-RELATED"/>
    <property type="match status" value="1"/>
</dbReference>
<gene>
    <name evidence="2" type="ORF">AQUCO_00400016v1</name>
</gene>
<evidence type="ECO:0000313" key="3">
    <source>
        <dbReference type="Proteomes" id="UP000230069"/>
    </source>
</evidence>
<keyword evidence="3" id="KW-1185">Reference proteome</keyword>
<dbReference type="FunCoup" id="A0A2G5ET02">
    <property type="interactions" value="66"/>
</dbReference>